<feature type="domain" description="4Fe-4S ferredoxin-type" evidence="4">
    <location>
        <begin position="344"/>
        <end position="373"/>
    </location>
</feature>
<dbReference type="Gene3D" id="3.30.70.20">
    <property type="match status" value="1"/>
</dbReference>
<dbReference type="Pfam" id="PF13237">
    <property type="entry name" value="Fer4_10"/>
    <property type="match status" value="1"/>
</dbReference>
<gene>
    <name evidence="5" type="ORF">AUJ66_02895</name>
</gene>
<evidence type="ECO:0000256" key="2">
    <source>
        <dbReference type="ARBA" id="ARBA00023004"/>
    </source>
</evidence>
<evidence type="ECO:0000313" key="6">
    <source>
        <dbReference type="Proteomes" id="UP000182278"/>
    </source>
</evidence>
<evidence type="ECO:0000256" key="1">
    <source>
        <dbReference type="ARBA" id="ARBA00022723"/>
    </source>
</evidence>
<organism evidence="5 6">
    <name type="scientific">Candidatus Desantisbacteria bacterium CG1_02_38_46</name>
    <dbReference type="NCBI Taxonomy" id="1817893"/>
    <lineage>
        <taxon>Bacteria</taxon>
        <taxon>Candidatus Desantisiibacteriota</taxon>
    </lineage>
</organism>
<dbReference type="GO" id="GO:0046872">
    <property type="term" value="F:metal ion binding"/>
    <property type="evidence" value="ECO:0007669"/>
    <property type="project" value="UniProtKB-KW"/>
</dbReference>
<dbReference type="AlphaFoldDB" id="A0A1J4SDS2"/>
<accession>A0A1J4SDS2</accession>
<reference evidence="5 6" key="1">
    <citation type="journal article" date="2016" name="Environ. Microbiol.">
        <title>Genomic resolution of a cold subsurface aquifer community provides metabolic insights for novel microbes adapted to high CO concentrations.</title>
        <authorList>
            <person name="Probst A.J."/>
            <person name="Castelle C.J."/>
            <person name="Singh A."/>
            <person name="Brown C.T."/>
            <person name="Anantharaman K."/>
            <person name="Sharon I."/>
            <person name="Hug L.A."/>
            <person name="Burstein D."/>
            <person name="Emerson J.B."/>
            <person name="Thomas B.C."/>
            <person name="Banfield J.F."/>
        </authorList>
    </citation>
    <scope>NUCLEOTIDE SEQUENCE [LARGE SCALE GENOMIC DNA]</scope>
    <source>
        <strain evidence="5">CG1_02_38_46</strain>
    </source>
</reference>
<dbReference type="PROSITE" id="PS00198">
    <property type="entry name" value="4FE4S_FER_1"/>
    <property type="match status" value="1"/>
</dbReference>
<comment type="caution">
    <text evidence="5">The sequence shown here is derived from an EMBL/GenBank/DDBJ whole genome shotgun (WGS) entry which is preliminary data.</text>
</comment>
<dbReference type="EMBL" id="MNUO01000045">
    <property type="protein sequence ID" value="OIN97535.1"/>
    <property type="molecule type" value="Genomic_DNA"/>
</dbReference>
<evidence type="ECO:0000259" key="4">
    <source>
        <dbReference type="PROSITE" id="PS51379"/>
    </source>
</evidence>
<dbReference type="InterPro" id="IPR017900">
    <property type="entry name" value="4Fe4S_Fe_S_CS"/>
</dbReference>
<keyword evidence="1" id="KW-0479">Metal-binding</keyword>
<dbReference type="PROSITE" id="PS51379">
    <property type="entry name" value="4FE4S_FER_2"/>
    <property type="match status" value="2"/>
</dbReference>
<dbReference type="InterPro" id="IPR017896">
    <property type="entry name" value="4Fe4S_Fe-S-bd"/>
</dbReference>
<name>A0A1J4SDS2_9BACT</name>
<keyword evidence="3" id="KW-0411">Iron-sulfur</keyword>
<feature type="domain" description="4Fe-4S ferredoxin-type" evidence="4">
    <location>
        <begin position="315"/>
        <end position="343"/>
    </location>
</feature>
<keyword evidence="2" id="KW-0408">Iron</keyword>
<dbReference type="GO" id="GO:0051536">
    <property type="term" value="F:iron-sulfur cluster binding"/>
    <property type="evidence" value="ECO:0007669"/>
    <property type="project" value="UniProtKB-KW"/>
</dbReference>
<proteinExistence type="predicted"/>
<dbReference type="InterPro" id="IPR007160">
    <property type="entry name" value="DUF362"/>
</dbReference>
<dbReference type="STRING" id="1817893.AUJ66_02895"/>
<protein>
    <recommendedName>
        <fullName evidence="4">4Fe-4S ferredoxin-type domain-containing protein</fullName>
    </recommendedName>
</protein>
<sequence length="387" mass="42797">MHKIKVSIIRCDDYDYKKLRNALEESLKLIGGLESIMRQGDKVLLKPNMMASKPPEKAINTHPLFVRALFEIIRDFGAKPVIGESPGGAIFGTRRVWKNSGMEEMAKEIGAPIVKLESSGIAKVKPPFGKKLKEFYIARPILDADVVVSVPKFKVHGTMLLTGAIKNLLGTIPGIHKVDFHKAAPKPDEFGDMLSDILSVAKPKLAVMDAILGMEGNGPTFGNPRKVGFVISSTDCVAMDAVVAQMMGIEPLRVYATKHAARKGLGIGDLNNIEVLGVSLSEAKIPDWKLDFTSNRVVSRIPRFLLKLYGLGFRAYPLLIQRKCKSCRSCLEKCPTGARFFDNNFPKVDFKKCIRCLQCFETCPSRAVRLKFSYLAKQWLKSQAGGI</sequence>
<dbReference type="Proteomes" id="UP000182278">
    <property type="component" value="Unassembled WGS sequence"/>
</dbReference>
<evidence type="ECO:0000313" key="5">
    <source>
        <dbReference type="EMBL" id="OIN97535.1"/>
    </source>
</evidence>
<dbReference type="Pfam" id="PF04015">
    <property type="entry name" value="DUF362"/>
    <property type="match status" value="1"/>
</dbReference>
<evidence type="ECO:0000256" key="3">
    <source>
        <dbReference type="ARBA" id="ARBA00023014"/>
    </source>
</evidence>
<dbReference type="SUPFAM" id="SSF54862">
    <property type="entry name" value="4Fe-4S ferredoxins"/>
    <property type="match status" value="1"/>
</dbReference>